<dbReference type="PANTHER" id="PTHR47331">
    <property type="entry name" value="PHD-TYPE DOMAIN-CONTAINING PROTEIN"/>
    <property type="match status" value="1"/>
</dbReference>
<feature type="domain" description="PHD-type" evidence="5">
    <location>
        <begin position="11"/>
        <end position="61"/>
    </location>
</feature>
<dbReference type="AlphaFoldDB" id="A0A9Q0N6S3"/>
<reference evidence="6" key="1">
    <citation type="submission" date="2022-07" db="EMBL/GenBank/DDBJ databases">
        <authorList>
            <person name="Trinca V."/>
            <person name="Uliana J.V.C."/>
            <person name="Torres T.T."/>
            <person name="Ward R.J."/>
            <person name="Monesi N."/>
        </authorList>
    </citation>
    <scope>NUCLEOTIDE SEQUENCE</scope>
    <source>
        <strain evidence="6">HSMRA1968</strain>
        <tissue evidence="6">Whole embryos</tissue>
    </source>
</reference>
<dbReference type="EMBL" id="WJQU01000002">
    <property type="protein sequence ID" value="KAJ6644656.1"/>
    <property type="molecule type" value="Genomic_DNA"/>
</dbReference>
<proteinExistence type="predicted"/>
<dbReference type="InterPro" id="IPR019787">
    <property type="entry name" value="Znf_PHD-finger"/>
</dbReference>
<evidence type="ECO:0000256" key="1">
    <source>
        <dbReference type="ARBA" id="ARBA00022723"/>
    </source>
</evidence>
<keyword evidence="3" id="KW-0862">Zinc</keyword>
<protein>
    <recommendedName>
        <fullName evidence="5">PHD-type domain-containing protein</fullName>
    </recommendedName>
</protein>
<accession>A0A9Q0N6S3</accession>
<evidence type="ECO:0000313" key="6">
    <source>
        <dbReference type="EMBL" id="KAJ6644656.1"/>
    </source>
</evidence>
<dbReference type="SUPFAM" id="SSF57903">
    <property type="entry name" value="FYVE/PHD zinc finger"/>
    <property type="match status" value="1"/>
</dbReference>
<dbReference type="Proteomes" id="UP001151699">
    <property type="component" value="Chromosome B"/>
</dbReference>
<name>A0A9Q0N6S3_9DIPT</name>
<dbReference type="InterPro" id="IPR005312">
    <property type="entry name" value="DUF1759"/>
</dbReference>
<dbReference type="InterPro" id="IPR013083">
    <property type="entry name" value="Znf_RING/FYVE/PHD"/>
</dbReference>
<evidence type="ECO:0000256" key="2">
    <source>
        <dbReference type="ARBA" id="ARBA00022771"/>
    </source>
</evidence>
<evidence type="ECO:0000256" key="3">
    <source>
        <dbReference type="ARBA" id="ARBA00022833"/>
    </source>
</evidence>
<sequence length="800" mass="92162">MACSMQTMEDGYSCPNCSSRDDDEMVQCDTCNAWYHFACAGANITEDIANYPWDCKNCVTNQFRKIFMENPAVTKLIRSDGVESTSSQVTMKGNEEKTSIKSKDKQNFMWFIEEKQKLEEEQMNKSFEIRRKFLREKFSVMCLDEEEEAVEDKGDEVVNDLQDENEWPTTQVYLKPTQTERPSTTIQPELKTPLKQLTRSIKESECLTKFSQTSTPFFQDTQIKDRSTVHQQSDEQRKEYLFSTFSNNIRDHDLGTSSHSTIKPNEAISGIQGMHIQDPSRQLNAISTTKTLTPDQIAARHVLPRDLPKFQGSPKEWPMFISSFQSSTNTGGYSNAENLIRLQRCLQGKALEAVRSILLTPDNVPNVIETLRMLYGRADLVIFTLIQQLKEEPPPKVEKLETLINFALVVHNLCSIIKITKLQAHMNNPYLMQEIMDKLPSNLKLEWSRHKRTIPNASMEDLGKWLYEVAQAASEVITPVVSYNNKGKPMNNKKEEVKPKQNQYFQASHKEDEKKDYIPTKCKICFSNCTKVENCKKFQEFSVKQRWNAVKEHKLCSTCLKVHRRFQCKDKRKCKEFGCDSWHHILLHPNHTKATTAVHHIFRHNVIYRILPVMLHGPLSTIRTFAYLDGGSGITLMEEKLAQMVGVEGQFDSAEDEALTRNHFLFGGSGRLPIPCEISENEKFLSNNWKTGQQLINHFWTRWVREYLPTITRRTKWFTDVKPIEVGDIVYIVDETLKRNMWPKGRVMSVFPGKNNVIRSALVLCNNKEYHRPVAKLAVLDIRPPAPDPHEVTSLPGGEC</sequence>
<dbReference type="PROSITE" id="PS01359">
    <property type="entry name" value="ZF_PHD_1"/>
    <property type="match status" value="1"/>
</dbReference>
<dbReference type="Gene3D" id="3.30.40.10">
    <property type="entry name" value="Zinc/RING finger domain, C3HC4 (zinc finger)"/>
    <property type="match status" value="1"/>
</dbReference>
<evidence type="ECO:0000313" key="7">
    <source>
        <dbReference type="Proteomes" id="UP001151699"/>
    </source>
</evidence>
<dbReference type="InterPro" id="IPR040676">
    <property type="entry name" value="DUF5641"/>
</dbReference>
<dbReference type="Pfam" id="PF18701">
    <property type="entry name" value="DUF5641"/>
    <property type="match status" value="1"/>
</dbReference>
<dbReference type="Pfam" id="PF03564">
    <property type="entry name" value="DUF1759"/>
    <property type="match status" value="1"/>
</dbReference>
<dbReference type="GO" id="GO:0008270">
    <property type="term" value="F:zinc ion binding"/>
    <property type="evidence" value="ECO:0007669"/>
    <property type="project" value="UniProtKB-KW"/>
</dbReference>
<evidence type="ECO:0000256" key="4">
    <source>
        <dbReference type="PROSITE-ProRule" id="PRU00146"/>
    </source>
</evidence>
<keyword evidence="1" id="KW-0479">Metal-binding</keyword>
<gene>
    <name evidence="6" type="ORF">Bhyg_09625</name>
</gene>
<dbReference type="OrthoDB" id="10049357at2759"/>
<organism evidence="6 7">
    <name type="scientific">Pseudolycoriella hygida</name>
    <dbReference type="NCBI Taxonomy" id="35572"/>
    <lineage>
        <taxon>Eukaryota</taxon>
        <taxon>Metazoa</taxon>
        <taxon>Ecdysozoa</taxon>
        <taxon>Arthropoda</taxon>
        <taxon>Hexapoda</taxon>
        <taxon>Insecta</taxon>
        <taxon>Pterygota</taxon>
        <taxon>Neoptera</taxon>
        <taxon>Endopterygota</taxon>
        <taxon>Diptera</taxon>
        <taxon>Nematocera</taxon>
        <taxon>Sciaroidea</taxon>
        <taxon>Sciaridae</taxon>
        <taxon>Pseudolycoriella</taxon>
    </lineage>
</organism>
<dbReference type="SMART" id="SM00249">
    <property type="entry name" value="PHD"/>
    <property type="match status" value="1"/>
</dbReference>
<dbReference type="Pfam" id="PF00628">
    <property type="entry name" value="PHD"/>
    <property type="match status" value="1"/>
</dbReference>
<evidence type="ECO:0000259" key="5">
    <source>
        <dbReference type="PROSITE" id="PS50016"/>
    </source>
</evidence>
<dbReference type="InterPro" id="IPR019786">
    <property type="entry name" value="Zinc_finger_PHD-type_CS"/>
</dbReference>
<comment type="caution">
    <text evidence="6">The sequence shown here is derived from an EMBL/GenBank/DDBJ whole genome shotgun (WGS) entry which is preliminary data.</text>
</comment>
<dbReference type="InterPro" id="IPR011011">
    <property type="entry name" value="Znf_FYVE_PHD"/>
</dbReference>
<keyword evidence="7" id="KW-1185">Reference proteome</keyword>
<dbReference type="InterPro" id="IPR001965">
    <property type="entry name" value="Znf_PHD"/>
</dbReference>
<dbReference type="PROSITE" id="PS50016">
    <property type="entry name" value="ZF_PHD_2"/>
    <property type="match status" value="1"/>
</dbReference>
<dbReference type="PANTHER" id="PTHR47331:SF1">
    <property type="entry name" value="GAG-LIKE PROTEIN"/>
    <property type="match status" value="1"/>
</dbReference>
<keyword evidence="2 4" id="KW-0863">Zinc-finger</keyword>